<dbReference type="InterPro" id="IPR012334">
    <property type="entry name" value="Pectin_lyas_fold"/>
</dbReference>
<keyword evidence="2" id="KW-1185">Reference proteome</keyword>
<dbReference type="Gene3D" id="2.160.20.10">
    <property type="entry name" value="Single-stranded right-handed beta-helix, Pectin lyase-like"/>
    <property type="match status" value="1"/>
</dbReference>
<dbReference type="Pfam" id="PF12541">
    <property type="entry name" value="DUF3737"/>
    <property type="match status" value="1"/>
</dbReference>
<dbReference type="Proteomes" id="UP000789359">
    <property type="component" value="Unassembled WGS sequence"/>
</dbReference>
<protein>
    <recommendedName>
        <fullName evidence="3">DUF3737 family protein</fullName>
    </recommendedName>
</protein>
<dbReference type="EMBL" id="CAJHOE010000001">
    <property type="protein sequence ID" value="CAD7286171.1"/>
    <property type="molecule type" value="Genomic_DNA"/>
</dbReference>
<gene>
    <name evidence="1" type="ORF">LMG8286_00002</name>
</gene>
<name>A0ABM8Q0A1_9BACT</name>
<evidence type="ECO:0008006" key="3">
    <source>
        <dbReference type="Google" id="ProtNLM"/>
    </source>
</evidence>
<dbReference type="InterPro" id="IPR011050">
    <property type="entry name" value="Pectin_lyase_fold/virulence"/>
</dbReference>
<organism evidence="1 2">
    <name type="scientific">Campylobacter suis</name>
    <dbReference type="NCBI Taxonomy" id="2790657"/>
    <lineage>
        <taxon>Bacteria</taxon>
        <taxon>Pseudomonadati</taxon>
        <taxon>Campylobacterota</taxon>
        <taxon>Epsilonproteobacteria</taxon>
        <taxon>Campylobacterales</taxon>
        <taxon>Campylobacteraceae</taxon>
        <taxon>Campylobacter</taxon>
    </lineage>
</organism>
<comment type="caution">
    <text evidence="1">The sequence shown here is derived from an EMBL/GenBank/DDBJ whole genome shotgun (WGS) entry which is preliminary data.</text>
</comment>
<accession>A0ABM8Q0A1</accession>
<dbReference type="InterPro" id="IPR022208">
    <property type="entry name" value="DUF3737"/>
</dbReference>
<sequence>MQELNFQTLSDERALFKASDLNISNCSFEDGESPLKHSQNINLIHSNFKYKYPLWYSKNISLTECTLFEMARAGVWYSSEILFENCMILAPKIFRRSKNITLKNTNLVNASETLWSCDEILLKNVVAKGEYFAMNSQSMTVENLSLYGDYSFDGCENLVITNSKIISKDAFWNCKNVIVKDSYISGEYIGWNSENLSFENCVIESIQALCYIKNLKLINCQTPSTTLAFEYSSVDAQIDSEISSILNPISGTIKAKNIGECILDEPNKVKIIKEQDDKF</sequence>
<evidence type="ECO:0000313" key="1">
    <source>
        <dbReference type="EMBL" id="CAD7286171.1"/>
    </source>
</evidence>
<reference evidence="1 2" key="1">
    <citation type="submission" date="2020-11" db="EMBL/GenBank/DDBJ databases">
        <authorList>
            <person name="Peeters C."/>
        </authorList>
    </citation>
    <scope>NUCLEOTIDE SEQUENCE [LARGE SCALE GENOMIC DNA]</scope>
    <source>
        <strain evidence="1 2">LMG 8286</strain>
    </source>
</reference>
<evidence type="ECO:0000313" key="2">
    <source>
        <dbReference type="Proteomes" id="UP000789359"/>
    </source>
</evidence>
<dbReference type="RefSeq" id="WP_230055823.1">
    <property type="nucleotide sequence ID" value="NZ_CAJHOE010000001.1"/>
</dbReference>
<proteinExistence type="predicted"/>
<dbReference type="SUPFAM" id="SSF51126">
    <property type="entry name" value="Pectin lyase-like"/>
    <property type="match status" value="2"/>
</dbReference>